<sequence>MRETLGKKTRKHTGYYCTHEERCSGCLSRRGRRKQLIMVDVHALEVLGFFSL</sequence>
<organism evidence="1">
    <name type="scientific">Solanum lycopersicum</name>
    <name type="common">Tomato</name>
    <name type="synonym">Lycopersicon esculentum</name>
    <dbReference type="NCBI Taxonomy" id="4081"/>
    <lineage>
        <taxon>Eukaryota</taxon>
        <taxon>Viridiplantae</taxon>
        <taxon>Streptophyta</taxon>
        <taxon>Embryophyta</taxon>
        <taxon>Tracheophyta</taxon>
        <taxon>Spermatophyta</taxon>
        <taxon>Magnoliopsida</taxon>
        <taxon>eudicotyledons</taxon>
        <taxon>Gunneridae</taxon>
        <taxon>Pentapetalae</taxon>
        <taxon>asterids</taxon>
        <taxon>lamiids</taxon>
        <taxon>Solanales</taxon>
        <taxon>Solanaceae</taxon>
        <taxon>Solanoideae</taxon>
        <taxon>Solaneae</taxon>
        <taxon>Solanum</taxon>
        <taxon>Solanum subgen. Lycopersicon</taxon>
    </lineage>
</organism>
<dbReference type="Gramene" id="Solyc03g071540.1.1">
    <property type="protein sequence ID" value="Solyc03g071540.1.1.1"/>
    <property type="gene ID" value="Solyc03g071540.1"/>
</dbReference>
<keyword evidence="2" id="KW-1185">Reference proteome</keyword>
<dbReference type="AlphaFoldDB" id="A0A3Q7FJ74"/>
<name>A0A3Q7FJ74_SOLLC</name>
<accession>A0A3Q7FJ74</accession>
<dbReference type="Proteomes" id="UP000004994">
    <property type="component" value="Chromosome 3"/>
</dbReference>
<reference evidence="1" key="1">
    <citation type="journal article" date="2012" name="Nature">
        <title>The tomato genome sequence provides insights into fleshy fruit evolution.</title>
        <authorList>
            <consortium name="Tomato Genome Consortium"/>
        </authorList>
    </citation>
    <scope>NUCLEOTIDE SEQUENCE [LARGE SCALE GENOMIC DNA]</scope>
    <source>
        <strain evidence="1">cv. Heinz 1706</strain>
    </source>
</reference>
<proteinExistence type="predicted"/>
<evidence type="ECO:0000313" key="1">
    <source>
        <dbReference type="EnsemblPlants" id="Solyc03g071540.1.1.1"/>
    </source>
</evidence>
<dbReference type="InParanoid" id="A0A3Q7FJ74"/>
<dbReference type="PaxDb" id="4081-Solyc03g071540.1.1"/>
<dbReference type="EnsemblPlants" id="Solyc03g071540.1.1">
    <property type="protein sequence ID" value="Solyc03g071540.1.1.1"/>
    <property type="gene ID" value="Solyc03g071540.1"/>
</dbReference>
<reference evidence="1" key="2">
    <citation type="submission" date="2019-01" db="UniProtKB">
        <authorList>
            <consortium name="EnsemblPlants"/>
        </authorList>
    </citation>
    <scope>IDENTIFICATION</scope>
    <source>
        <strain evidence="1">cv. Heinz 1706</strain>
    </source>
</reference>
<protein>
    <submittedName>
        <fullName evidence="1">Uncharacterized protein</fullName>
    </submittedName>
</protein>
<evidence type="ECO:0000313" key="2">
    <source>
        <dbReference type="Proteomes" id="UP000004994"/>
    </source>
</evidence>